<dbReference type="PANTHER" id="PTHR43407">
    <property type="entry name" value="GLUTAMINE SYNTHETASE"/>
    <property type="match status" value="1"/>
</dbReference>
<evidence type="ECO:0000259" key="8">
    <source>
        <dbReference type="PROSITE" id="PS51986"/>
    </source>
</evidence>
<dbReference type="SUPFAM" id="SSF55931">
    <property type="entry name" value="Glutamine synthetase/guanido kinase"/>
    <property type="match status" value="1"/>
</dbReference>
<dbReference type="OrthoDB" id="77835at2759"/>
<reference evidence="10" key="3">
    <citation type="submission" date="2025-09" db="UniProtKB">
        <authorList>
            <consortium name="Ensembl"/>
        </authorList>
    </citation>
    <scope>IDENTIFICATION</scope>
</reference>
<evidence type="ECO:0000256" key="4">
    <source>
        <dbReference type="ARBA" id="ARBA00039404"/>
    </source>
</evidence>
<evidence type="ECO:0000256" key="7">
    <source>
        <dbReference type="RuleBase" id="RU000384"/>
    </source>
</evidence>
<evidence type="ECO:0000259" key="9">
    <source>
        <dbReference type="PROSITE" id="PS51987"/>
    </source>
</evidence>
<evidence type="ECO:0000256" key="1">
    <source>
        <dbReference type="ARBA" id="ARBA00009897"/>
    </source>
</evidence>
<dbReference type="GO" id="GO:0005737">
    <property type="term" value="C:cytoplasm"/>
    <property type="evidence" value="ECO:0007669"/>
    <property type="project" value="TreeGrafter"/>
</dbReference>
<feature type="domain" description="GS beta-grasp" evidence="8">
    <location>
        <begin position="28"/>
        <end position="122"/>
    </location>
</feature>
<gene>
    <name evidence="10" type="primary">LGSN</name>
</gene>
<dbReference type="SMART" id="SM01230">
    <property type="entry name" value="Gln-synt_C"/>
    <property type="match status" value="1"/>
</dbReference>
<dbReference type="GO" id="GO:0006542">
    <property type="term" value="P:glutamine biosynthetic process"/>
    <property type="evidence" value="ECO:0007669"/>
    <property type="project" value="InterPro"/>
</dbReference>
<dbReference type="FunFam" id="3.10.20.70:FF:000007">
    <property type="entry name" value="LOW QUALITY PROTEIN: lengsin"/>
    <property type="match status" value="1"/>
</dbReference>
<dbReference type="GO" id="GO:0030154">
    <property type="term" value="P:cell differentiation"/>
    <property type="evidence" value="ECO:0007669"/>
    <property type="project" value="Ensembl"/>
</dbReference>
<reference evidence="10" key="2">
    <citation type="submission" date="2025-08" db="UniProtKB">
        <authorList>
            <consortium name="Ensembl"/>
        </authorList>
    </citation>
    <scope>IDENTIFICATION</scope>
</reference>
<evidence type="ECO:0000313" key="11">
    <source>
        <dbReference type="Proteomes" id="UP000694397"/>
    </source>
</evidence>
<evidence type="ECO:0000256" key="5">
    <source>
        <dbReference type="ARBA" id="ARBA00042675"/>
    </source>
</evidence>
<comment type="subunit">
    <text evidence="3">Dodecamer. Interacts with BFSP2 and VIM.</text>
</comment>
<dbReference type="AlphaFoldDB" id="A0A8C9SL38"/>
<dbReference type="GO" id="GO:0004356">
    <property type="term" value="F:glutamine synthetase activity"/>
    <property type="evidence" value="ECO:0007669"/>
    <property type="project" value="InterPro"/>
</dbReference>
<keyword evidence="11" id="KW-1185">Reference proteome</keyword>
<dbReference type="GeneTree" id="ENSGT00390000013639"/>
<dbReference type="Gene3D" id="3.30.590.10">
    <property type="entry name" value="Glutamine synthetase/guanido kinase, catalytic domain"/>
    <property type="match status" value="1"/>
</dbReference>
<dbReference type="InterPro" id="IPR014746">
    <property type="entry name" value="Gln_synth/guanido_kin_cat_dom"/>
</dbReference>
<name>A0A8C9SL38_SCLFO</name>
<dbReference type="GO" id="GO:0002089">
    <property type="term" value="P:lens morphogenesis in camera-type eye"/>
    <property type="evidence" value="ECO:0007669"/>
    <property type="project" value="Ensembl"/>
</dbReference>
<evidence type="ECO:0000256" key="6">
    <source>
        <dbReference type="PROSITE-ProRule" id="PRU01330"/>
    </source>
</evidence>
<evidence type="ECO:0000313" key="10">
    <source>
        <dbReference type="Ensembl" id="ENSSFOP00015039224.1"/>
    </source>
</evidence>
<proteinExistence type="inferred from homology"/>
<dbReference type="InterPro" id="IPR008146">
    <property type="entry name" value="Gln_synth_cat_dom"/>
</dbReference>
<reference evidence="10 11" key="1">
    <citation type="submission" date="2019-04" db="EMBL/GenBank/DDBJ databases">
        <authorList>
            <consortium name="Wellcome Sanger Institute Data Sharing"/>
        </authorList>
    </citation>
    <scope>NUCLEOTIDE SEQUENCE [LARGE SCALE GENOMIC DNA]</scope>
</reference>
<dbReference type="Ensembl" id="ENSSFOT00015076589.1">
    <property type="protein sequence ID" value="ENSSFOP00015039224.1"/>
    <property type="gene ID" value="ENSSFOG00015032231.1"/>
</dbReference>
<dbReference type="GO" id="GO:0016020">
    <property type="term" value="C:membrane"/>
    <property type="evidence" value="ECO:0007669"/>
    <property type="project" value="TreeGrafter"/>
</dbReference>
<feature type="domain" description="GS catalytic" evidence="9">
    <location>
        <begin position="129"/>
        <end position="449"/>
    </location>
</feature>
<organism evidence="10 11">
    <name type="scientific">Scleropages formosus</name>
    <name type="common">Asian bonytongue</name>
    <name type="synonym">Osteoglossum formosum</name>
    <dbReference type="NCBI Taxonomy" id="113540"/>
    <lineage>
        <taxon>Eukaryota</taxon>
        <taxon>Metazoa</taxon>
        <taxon>Chordata</taxon>
        <taxon>Craniata</taxon>
        <taxon>Vertebrata</taxon>
        <taxon>Euteleostomi</taxon>
        <taxon>Actinopterygii</taxon>
        <taxon>Neopterygii</taxon>
        <taxon>Teleostei</taxon>
        <taxon>Osteoglossocephala</taxon>
        <taxon>Osteoglossomorpha</taxon>
        <taxon>Osteoglossiformes</taxon>
        <taxon>Osteoglossidae</taxon>
        <taxon>Scleropages</taxon>
    </lineage>
</organism>
<dbReference type="GO" id="GO:0005884">
    <property type="term" value="C:actin filament"/>
    <property type="evidence" value="ECO:0007669"/>
    <property type="project" value="Ensembl"/>
</dbReference>
<dbReference type="Gene3D" id="3.10.20.70">
    <property type="entry name" value="Glutamine synthetase, N-terminal domain"/>
    <property type="match status" value="1"/>
</dbReference>
<comment type="function">
    <text evidence="2">May act as a component of the cytoskeleton or as a chaperone for the reorganization of intermediate filament proteins during terminal differentiation in the lens. Does not seem to have enzymatic activity.</text>
</comment>
<dbReference type="PROSITE" id="PS51987">
    <property type="entry name" value="GS_CATALYTIC"/>
    <property type="match status" value="1"/>
</dbReference>
<evidence type="ECO:0000256" key="3">
    <source>
        <dbReference type="ARBA" id="ARBA00038790"/>
    </source>
</evidence>
<dbReference type="InterPro" id="IPR008147">
    <property type="entry name" value="Gln_synt_N"/>
</dbReference>
<dbReference type="PANTHER" id="PTHR43407:SF1">
    <property type="entry name" value="LENGSIN"/>
    <property type="match status" value="1"/>
</dbReference>
<protein>
    <recommendedName>
        <fullName evidence="4">Lengsin</fullName>
    </recommendedName>
    <alternativeName>
        <fullName evidence="5">Glutamate-ammonia ligase domain-containing protein 1</fullName>
    </alternativeName>
</protein>
<dbReference type="PROSITE" id="PS51986">
    <property type="entry name" value="GS_BETA_GRASP"/>
    <property type="match status" value="1"/>
</dbReference>
<sequence>PNADTHGPYSFSNYTSAIEHIKQKITREEIGFVRFEATDLHGVSRSKMVPARYFQEKAMHGIAIPRNYLELTLSPKDNEVDHINAANFNSDVLLMPDLSTFRALPWASQTARVICDSCSVTGNPLRTSPRLVAKQLLRSLHNLGFSLQSSFTYECCVFGAPEKINPKMFFFPGATLMSNDLSFFQQLINSMYFMGTDVESFASANGPGQMEISFQPEFGICAADSAFTFRTGIKELARKQGYIASFFTDDGFYNSGIFSHSVWDASGRRNLFFSAGGELSEIGKKWLAGLVHHSAALSCFMAPGVSCRRRLAKAAKEPKHTIYATWGCNDNSCNFNIKSHGSRGMHIENRLGSAMANPYLVLAVTLAAGIDGIKQNLSVDADHTGNLIQQKKVVIPVKLEDALTALDEDDIIKGALGDTFVQYFIAMKKYEIETEELDTERNKCLEYFI</sequence>
<dbReference type="Proteomes" id="UP000694397">
    <property type="component" value="Chromosome 21"/>
</dbReference>
<dbReference type="FunFam" id="3.30.590.10:FF:000009">
    <property type="entry name" value="Lengsin, lens protein with glutamine synthetase domain"/>
    <property type="match status" value="1"/>
</dbReference>
<evidence type="ECO:0000256" key="2">
    <source>
        <dbReference type="ARBA" id="ARBA00037583"/>
    </source>
</evidence>
<dbReference type="SUPFAM" id="SSF54368">
    <property type="entry name" value="Glutamine synthetase, N-terminal domain"/>
    <property type="match status" value="1"/>
</dbReference>
<dbReference type="InterPro" id="IPR036651">
    <property type="entry name" value="Gln_synt_N_sf"/>
</dbReference>
<dbReference type="Pfam" id="PF00120">
    <property type="entry name" value="Gln-synt_C"/>
    <property type="match status" value="1"/>
</dbReference>
<comment type="similarity">
    <text evidence="1 6 7">Belongs to the glutamine synthetase family.</text>
</comment>
<accession>A0A8C9SL38</accession>